<comment type="caution">
    <text evidence="2">The sequence shown here is derived from an EMBL/GenBank/DDBJ whole genome shotgun (WGS) entry which is preliminary data.</text>
</comment>
<proteinExistence type="predicted"/>
<dbReference type="Gene3D" id="3.40.50.2000">
    <property type="entry name" value="Glycogen Phosphorylase B"/>
    <property type="match status" value="2"/>
</dbReference>
<dbReference type="SUPFAM" id="SSF53756">
    <property type="entry name" value="UDP-Glycosyltransferase/glycogen phosphorylase"/>
    <property type="match status" value="1"/>
</dbReference>
<name>A0A3R8RQM2_9MICO</name>
<organism evidence="2 3">
    <name type="scientific">Brachybacterium paraconglomeratum</name>
    <dbReference type="NCBI Taxonomy" id="173362"/>
    <lineage>
        <taxon>Bacteria</taxon>
        <taxon>Bacillati</taxon>
        <taxon>Actinomycetota</taxon>
        <taxon>Actinomycetes</taxon>
        <taxon>Micrococcales</taxon>
        <taxon>Dermabacteraceae</taxon>
        <taxon>Brachybacterium</taxon>
    </lineage>
</organism>
<dbReference type="PANTHER" id="PTHR45947">
    <property type="entry name" value="SULFOQUINOVOSYL TRANSFERASE SQD2"/>
    <property type="match status" value="1"/>
</dbReference>
<dbReference type="Proteomes" id="UP000274327">
    <property type="component" value="Unassembled WGS sequence"/>
</dbReference>
<sequence length="446" mass="48454">MRILVLTHYYAPEYGAPQRRWSALVSRFIAAGHRVTVAAPVPHYPSGRPTVEQRRDHRVGGAEHGAHGETVLRTAYLPHLGDIGTRTADHLVAALDALCRLRRRFGRPEDRPEVIVATAPAIPTLLVGRLLSARWGVPLVVEMRDAWPDLVTQVGGAARVVPGAVVAAVRAAGDAGERPERREGAARVLSLGRLRSSVVALAKRVVHRQVTDWQTEAYAVVTTTSRFADVLRERGVPTVHVVRNGTELSRVRAQRDHPPGDHAELRCLYLGNMGRSQGLETVVRAAAVLAREGVSLRVRLVGHGVAAPALAALARELEAPVEVLPRIPHCEVGAQYAWADSVVVSLRSWAPFAWTVPSKLYEILATGRHVTALLEGEAADIVRDSGAGDVLPPEDVAALVELWRGLAADRSRTAVRASGRNWVSEHADDDELARTYLEILREVVAD</sequence>
<dbReference type="PANTHER" id="PTHR45947:SF3">
    <property type="entry name" value="SULFOQUINOVOSYL TRANSFERASE SQD2"/>
    <property type="match status" value="1"/>
</dbReference>
<dbReference type="GO" id="GO:0016758">
    <property type="term" value="F:hexosyltransferase activity"/>
    <property type="evidence" value="ECO:0007669"/>
    <property type="project" value="TreeGrafter"/>
</dbReference>
<protein>
    <recommendedName>
        <fullName evidence="1">D-inositol 3-phosphate glycosyltransferase</fullName>
    </recommendedName>
</protein>
<gene>
    <name evidence="2" type="ORF">DS079_09455</name>
</gene>
<dbReference type="AlphaFoldDB" id="A0A3R8RQM2"/>
<dbReference type="EMBL" id="QOCI01000007">
    <property type="protein sequence ID" value="RRR18424.1"/>
    <property type="molecule type" value="Genomic_DNA"/>
</dbReference>
<keyword evidence="2" id="KW-0808">Transferase</keyword>
<evidence type="ECO:0000256" key="1">
    <source>
        <dbReference type="ARBA" id="ARBA00021292"/>
    </source>
</evidence>
<reference evidence="2 3" key="1">
    <citation type="submission" date="2018-07" db="EMBL/GenBank/DDBJ databases">
        <title>Brachybacteriurn paraconglorneratum KCTC 9916.</title>
        <authorList>
            <person name="Li Y."/>
        </authorList>
    </citation>
    <scope>NUCLEOTIDE SEQUENCE [LARGE SCALE GENOMIC DNA]</scope>
    <source>
        <strain evidence="2 3">KCTC 9916</strain>
    </source>
</reference>
<evidence type="ECO:0000313" key="2">
    <source>
        <dbReference type="EMBL" id="RRR18424.1"/>
    </source>
</evidence>
<dbReference type="GeneID" id="78121245"/>
<dbReference type="CDD" id="cd03794">
    <property type="entry name" value="GT4_WbuB-like"/>
    <property type="match status" value="1"/>
</dbReference>
<dbReference type="Pfam" id="PF13692">
    <property type="entry name" value="Glyco_trans_1_4"/>
    <property type="match status" value="1"/>
</dbReference>
<dbReference type="InterPro" id="IPR050194">
    <property type="entry name" value="Glycosyltransferase_grp1"/>
</dbReference>
<keyword evidence="3" id="KW-1185">Reference proteome</keyword>
<accession>A0A3R8RQM2</accession>
<dbReference type="RefSeq" id="WP_126986867.1">
    <property type="nucleotide sequence ID" value="NZ_ML133855.1"/>
</dbReference>
<evidence type="ECO:0000313" key="3">
    <source>
        <dbReference type="Proteomes" id="UP000274327"/>
    </source>
</evidence>